<accession>A0A7S2JQ16</accession>
<organism evidence="6">
    <name type="scientific">Cyanoptyche gloeocystis</name>
    <dbReference type="NCBI Taxonomy" id="77922"/>
    <lineage>
        <taxon>Eukaryota</taxon>
        <taxon>Glaucocystophyceae</taxon>
        <taxon>Glaucocystophyceae incertae sedis</taxon>
        <taxon>Cyanoptyche</taxon>
    </lineage>
</organism>
<reference evidence="6" key="1">
    <citation type="submission" date="2021-01" db="EMBL/GenBank/DDBJ databases">
        <authorList>
            <person name="Corre E."/>
            <person name="Pelletier E."/>
            <person name="Niang G."/>
            <person name="Scheremetjew M."/>
            <person name="Finn R."/>
            <person name="Kale V."/>
            <person name="Holt S."/>
            <person name="Cochrane G."/>
            <person name="Meng A."/>
            <person name="Brown T."/>
            <person name="Cohen L."/>
        </authorList>
    </citation>
    <scope>NUCLEOTIDE SEQUENCE</scope>
    <source>
        <strain evidence="6">SAG4.97</strain>
    </source>
</reference>
<dbReference type="SUPFAM" id="SSF100950">
    <property type="entry name" value="NagB/RpiA/CoA transferase-like"/>
    <property type="match status" value="1"/>
</dbReference>
<dbReference type="InterPro" id="IPR024185">
    <property type="entry name" value="FTHF_cligase-like_sf"/>
</dbReference>
<gene>
    <name evidence="6" type="ORF">CGLO1086_LOCUS1197</name>
</gene>
<dbReference type="PANTHER" id="PTHR23407">
    <property type="entry name" value="ATPASE INHIBITOR/5-FORMYLTETRAHYDROFOLATE CYCLO-LIGASE"/>
    <property type="match status" value="1"/>
</dbReference>
<evidence type="ECO:0000256" key="1">
    <source>
        <dbReference type="ARBA" id="ARBA00010638"/>
    </source>
</evidence>
<dbReference type="EMBL" id="HBGX01002746">
    <property type="protein sequence ID" value="CAD9553583.1"/>
    <property type="molecule type" value="Transcribed_RNA"/>
</dbReference>
<dbReference type="GO" id="GO:0009396">
    <property type="term" value="P:folic acid-containing compound biosynthetic process"/>
    <property type="evidence" value="ECO:0007669"/>
    <property type="project" value="TreeGrafter"/>
</dbReference>
<dbReference type="EC" id="6.3.3.2" evidence="5"/>
<protein>
    <recommendedName>
        <fullName evidence="5">5-formyltetrahydrofolate cyclo-ligase</fullName>
        <ecNumber evidence="5">6.3.3.2</ecNumber>
    </recommendedName>
</protein>
<name>A0A7S2JQ16_9EUKA</name>
<dbReference type="InterPro" id="IPR037171">
    <property type="entry name" value="NagB/RpiA_transferase-like"/>
</dbReference>
<dbReference type="GO" id="GO:0035999">
    <property type="term" value="P:tetrahydrofolate interconversion"/>
    <property type="evidence" value="ECO:0007669"/>
    <property type="project" value="TreeGrafter"/>
</dbReference>
<comment type="catalytic activity">
    <reaction evidence="4">
        <text>(6S)-5-formyl-5,6,7,8-tetrahydrofolate + ATP = (6R)-5,10-methenyltetrahydrofolate + ADP + phosphate</text>
        <dbReference type="Rhea" id="RHEA:10488"/>
        <dbReference type="ChEBI" id="CHEBI:30616"/>
        <dbReference type="ChEBI" id="CHEBI:43474"/>
        <dbReference type="ChEBI" id="CHEBI:57455"/>
        <dbReference type="ChEBI" id="CHEBI:57457"/>
        <dbReference type="ChEBI" id="CHEBI:456216"/>
        <dbReference type="EC" id="6.3.3.2"/>
    </reaction>
</comment>
<dbReference type="GO" id="GO:0005739">
    <property type="term" value="C:mitochondrion"/>
    <property type="evidence" value="ECO:0007669"/>
    <property type="project" value="TreeGrafter"/>
</dbReference>
<dbReference type="NCBIfam" id="TIGR02727">
    <property type="entry name" value="MTHFS_bact"/>
    <property type="match status" value="1"/>
</dbReference>
<evidence type="ECO:0000256" key="3">
    <source>
        <dbReference type="ARBA" id="ARBA00022840"/>
    </source>
</evidence>
<dbReference type="Pfam" id="PF01812">
    <property type="entry name" value="5-FTHF_cyc-lig"/>
    <property type="match status" value="1"/>
</dbReference>
<dbReference type="Gene3D" id="3.40.50.10420">
    <property type="entry name" value="NagB/RpiA/CoA transferase-like"/>
    <property type="match status" value="1"/>
</dbReference>
<keyword evidence="2" id="KW-0547">Nucleotide-binding</keyword>
<dbReference type="PANTHER" id="PTHR23407:SF1">
    <property type="entry name" value="5-FORMYLTETRAHYDROFOLATE CYCLO-LIGASE"/>
    <property type="match status" value="1"/>
</dbReference>
<dbReference type="GO" id="GO:0030272">
    <property type="term" value="F:5-formyltetrahydrofolate cyclo-ligase activity"/>
    <property type="evidence" value="ECO:0007669"/>
    <property type="project" value="UniProtKB-EC"/>
</dbReference>
<evidence type="ECO:0000256" key="4">
    <source>
        <dbReference type="ARBA" id="ARBA00036539"/>
    </source>
</evidence>
<proteinExistence type="inferred from homology"/>
<sequence length="318" mass="35767">MPNLQAYVSPSGTALLSKPSLTISPEAASLSSCNLTQIYKAPPPSKSKLSSNTTVAKVAHQRCLFLGQKFSWQATRRHFSSSESSSMTVDQATAIATPSKQSLVVESPPPETELFRQKQAMRALIKQRLREIPKEQKLRESIEVCERVMASEIYQSSKHIGIYVPLPSELSTLMLLEDILQPNSGKCCYVPKTNPDCSMEMLRVFSMEDITDLQQSSLKMREPDWVDRHNIPRPNALHQGHLDLLLIPGLAFDQKGGRLGRGKGYYDRYLQRVDEMMKARDTPPVFTIGLALSCQLVDQVPMDKYDHMLDAVFCPRRL</sequence>
<evidence type="ECO:0000313" key="6">
    <source>
        <dbReference type="EMBL" id="CAD9553583.1"/>
    </source>
</evidence>
<dbReference type="GO" id="GO:0005524">
    <property type="term" value="F:ATP binding"/>
    <property type="evidence" value="ECO:0007669"/>
    <property type="project" value="UniProtKB-KW"/>
</dbReference>
<keyword evidence="3" id="KW-0067">ATP-binding</keyword>
<evidence type="ECO:0000256" key="2">
    <source>
        <dbReference type="ARBA" id="ARBA00022741"/>
    </source>
</evidence>
<dbReference type="InterPro" id="IPR002698">
    <property type="entry name" value="FTHF_cligase"/>
</dbReference>
<comment type="similarity">
    <text evidence="1">Belongs to the 5-formyltetrahydrofolate cyclo-ligase family.</text>
</comment>
<evidence type="ECO:0000256" key="5">
    <source>
        <dbReference type="ARBA" id="ARBA00038966"/>
    </source>
</evidence>
<dbReference type="AlphaFoldDB" id="A0A7S2JQ16"/>